<evidence type="ECO:0000256" key="6">
    <source>
        <dbReference type="ARBA" id="ARBA00023186"/>
    </source>
</evidence>
<dbReference type="GO" id="GO:0005507">
    <property type="term" value="F:copper ion binding"/>
    <property type="evidence" value="ECO:0007669"/>
    <property type="project" value="InterPro"/>
</dbReference>
<dbReference type="Pfam" id="PF00403">
    <property type="entry name" value="HMA"/>
    <property type="match status" value="1"/>
</dbReference>
<dbReference type="NCBIfam" id="NF033795">
    <property type="entry name" value="chaper_CopZ_Bs"/>
    <property type="match status" value="1"/>
</dbReference>
<dbReference type="EMBL" id="NOKQ01000211">
    <property type="protein sequence ID" value="OZS78043.1"/>
    <property type="molecule type" value="Genomic_DNA"/>
</dbReference>
<dbReference type="InterPro" id="IPR017969">
    <property type="entry name" value="Heavy-metal-associated_CS"/>
</dbReference>
<evidence type="ECO:0000256" key="1">
    <source>
        <dbReference type="ARBA" id="ARBA00004496"/>
    </source>
</evidence>
<dbReference type="PRINTS" id="PR00944">
    <property type="entry name" value="CUEXPORT"/>
</dbReference>
<reference evidence="8 9" key="1">
    <citation type="submission" date="2017-07" db="EMBL/GenBank/DDBJ databases">
        <title>Tetzosporium hominis gen.nov. sp.nov.</title>
        <authorList>
            <person name="Tetz G."/>
            <person name="Tetz V."/>
        </authorList>
    </citation>
    <scope>NUCLEOTIDE SEQUENCE [LARGE SCALE GENOMIC DNA]</scope>
    <source>
        <strain evidence="8 9">VT-49</strain>
    </source>
</reference>
<protein>
    <recommendedName>
        <fullName evidence="2">Copper chaperone CopZ</fullName>
    </recommendedName>
</protein>
<dbReference type="FunFam" id="3.30.70.100:FF:000001">
    <property type="entry name" value="ATPase copper transporting beta"/>
    <property type="match status" value="1"/>
</dbReference>
<dbReference type="SUPFAM" id="SSF55008">
    <property type="entry name" value="HMA, heavy metal-associated domain"/>
    <property type="match status" value="1"/>
</dbReference>
<dbReference type="RefSeq" id="WP_094942858.1">
    <property type="nucleotide sequence ID" value="NZ_NOKQ01000211.1"/>
</dbReference>
<comment type="subcellular location">
    <subcellularLocation>
        <location evidence="1">Cytoplasm</location>
    </subcellularLocation>
</comment>
<gene>
    <name evidence="8" type="ORF">CF394_08110</name>
</gene>
<keyword evidence="6" id="KW-0143">Chaperone</keyword>
<dbReference type="InterPro" id="IPR049740">
    <property type="entry name" value="CopZ"/>
</dbReference>
<dbReference type="GO" id="GO:0006825">
    <property type="term" value="P:copper ion transport"/>
    <property type="evidence" value="ECO:0007669"/>
    <property type="project" value="InterPro"/>
</dbReference>
<sequence>MIETLKVQGMSCSHCVNSVETGVGELEGVSSVAVDLKKGEVAVDYDAGKTSLNEIQEAIEEQGYAVV</sequence>
<evidence type="ECO:0000256" key="5">
    <source>
        <dbReference type="ARBA" id="ARBA00023008"/>
    </source>
</evidence>
<dbReference type="InterPro" id="IPR006122">
    <property type="entry name" value="HMA_Cu_ion-bd"/>
</dbReference>
<keyword evidence="4" id="KW-0479">Metal-binding</keyword>
<evidence type="ECO:0000256" key="4">
    <source>
        <dbReference type="ARBA" id="ARBA00022723"/>
    </source>
</evidence>
<keyword evidence="5" id="KW-0186">Copper</keyword>
<proteinExistence type="predicted"/>
<dbReference type="OrthoDB" id="9813965at2"/>
<dbReference type="AlphaFoldDB" id="A0A264W382"/>
<evidence type="ECO:0000259" key="7">
    <source>
        <dbReference type="PROSITE" id="PS50846"/>
    </source>
</evidence>
<keyword evidence="3" id="KW-0963">Cytoplasm</keyword>
<evidence type="ECO:0000313" key="9">
    <source>
        <dbReference type="Proteomes" id="UP000217065"/>
    </source>
</evidence>
<accession>A0A264W382</accession>
<dbReference type="PROSITE" id="PS01047">
    <property type="entry name" value="HMA_1"/>
    <property type="match status" value="1"/>
</dbReference>
<evidence type="ECO:0000256" key="2">
    <source>
        <dbReference type="ARBA" id="ARBA00015313"/>
    </source>
</evidence>
<organism evidence="8 9">
    <name type="scientific">Tetzosporium hominis</name>
    <dbReference type="NCBI Taxonomy" id="2020506"/>
    <lineage>
        <taxon>Bacteria</taxon>
        <taxon>Bacillati</taxon>
        <taxon>Bacillota</taxon>
        <taxon>Bacilli</taxon>
        <taxon>Bacillales</taxon>
        <taxon>Caryophanaceae</taxon>
        <taxon>Tetzosporium</taxon>
    </lineage>
</organism>
<evidence type="ECO:0000313" key="8">
    <source>
        <dbReference type="EMBL" id="OZS78043.1"/>
    </source>
</evidence>
<dbReference type="PROSITE" id="PS50846">
    <property type="entry name" value="HMA_2"/>
    <property type="match status" value="1"/>
</dbReference>
<dbReference type="InterPro" id="IPR006121">
    <property type="entry name" value="HMA_dom"/>
</dbReference>
<keyword evidence="9" id="KW-1185">Reference proteome</keyword>
<comment type="caution">
    <text evidence="8">The sequence shown here is derived from an EMBL/GenBank/DDBJ whole genome shotgun (WGS) entry which is preliminary data.</text>
</comment>
<dbReference type="InterPro" id="IPR036163">
    <property type="entry name" value="HMA_dom_sf"/>
</dbReference>
<dbReference type="Gene3D" id="3.30.70.100">
    <property type="match status" value="1"/>
</dbReference>
<dbReference type="GO" id="GO:0005737">
    <property type="term" value="C:cytoplasm"/>
    <property type="evidence" value="ECO:0007669"/>
    <property type="project" value="UniProtKB-SubCell"/>
</dbReference>
<evidence type="ECO:0000256" key="3">
    <source>
        <dbReference type="ARBA" id="ARBA00022490"/>
    </source>
</evidence>
<name>A0A264W382_9BACL</name>
<feature type="domain" description="HMA" evidence="7">
    <location>
        <begin position="1"/>
        <end position="67"/>
    </location>
</feature>
<dbReference type="InterPro" id="IPR000428">
    <property type="entry name" value="Cu-bd"/>
</dbReference>
<dbReference type="PANTHER" id="PTHR46594">
    <property type="entry name" value="P-TYPE CATION-TRANSPORTING ATPASE"/>
    <property type="match status" value="1"/>
</dbReference>
<dbReference type="NCBIfam" id="TIGR00003">
    <property type="entry name" value="copper ion binding protein"/>
    <property type="match status" value="1"/>
</dbReference>
<dbReference type="PANTHER" id="PTHR46594:SF4">
    <property type="entry name" value="P-TYPE CATION-TRANSPORTING ATPASE"/>
    <property type="match status" value="1"/>
</dbReference>
<dbReference type="Proteomes" id="UP000217065">
    <property type="component" value="Unassembled WGS sequence"/>
</dbReference>
<dbReference type="CDD" id="cd00371">
    <property type="entry name" value="HMA"/>
    <property type="match status" value="1"/>
</dbReference>